<dbReference type="PIRSF" id="PIRSF033563">
    <property type="entry name" value="UCP033563"/>
    <property type="match status" value="1"/>
</dbReference>
<evidence type="ECO:0000313" key="1">
    <source>
        <dbReference type="EMBL" id="SDN57629.1"/>
    </source>
</evidence>
<protein>
    <submittedName>
        <fullName evidence="1">Uncharacterized conserved protein, DUF1015 family</fullName>
    </submittedName>
</protein>
<dbReference type="PANTHER" id="PTHR36454">
    <property type="entry name" value="LMO2823 PROTEIN"/>
    <property type="match status" value="1"/>
</dbReference>
<proteinExistence type="predicted"/>
<dbReference type="InterPro" id="IPR008323">
    <property type="entry name" value="UCP033563"/>
</dbReference>
<dbReference type="EMBL" id="FNIN01000003">
    <property type="protein sequence ID" value="SDN57629.1"/>
    <property type="molecule type" value="Genomic_DNA"/>
</dbReference>
<dbReference type="Proteomes" id="UP000199602">
    <property type="component" value="Unassembled WGS sequence"/>
</dbReference>
<name>A0A1H0CIB9_9BACT</name>
<dbReference type="Pfam" id="PF06245">
    <property type="entry name" value="DUF1015"/>
    <property type="match status" value="1"/>
</dbReference>
<accession>A0A1H0CIB9</accession>
<gene>
    <name evidence="1" type="ORF">SAMN04488516_10361</name>
</gene>
<dbReference type="OrthoDB" id="9781616at2"/>
<dbReference type="STRING" id="206665.SAMN04488516_10361"/>
<sequence length="399" mass="47210">MDTFIPLKFFTYNWEKGLNPDSIITPPYDVYGQKQKEIFAQKSSYNFVHLDLPQSYLEAKNLLLNWIQNEILIQSPAPCFYLMKTNYKIGQKKLTRWGIFGGLKLSPLGEKNIFPHEKTYPKAKQDRLNLMEKTSSQLSPIFGVYADKTLFLTHLGETIEEISPILTYKENEQIEHILWKIPKKYNQEIKLFFQKQKFFIADGHHRYETALAYKQKKAKPGPWDYIFIYLSNITSPGVEILPYHRMLTWEEKFNFQKVIHSAQELFEVKDLTETGSNPIANNFDFILKQKTNQFGFKFKKPRTNYFYNLSTYLLDEFILKKELNLNEEKIKTGNYIKYTPFLEEIEEKLSQNKIQTAFLVKKVDPELFQSIALSNKLMPRKSTYFYPKVPSGLLFYSWI</sequence>
<evidence type="ECO:0000313" key="2">
    <source>
        <dbReference type="Proteomes" id="UP000199602"/>
    </source>
</evidence>
<dbReference type="RefSeq" id="WP_092064144.1">
    <property type="nucleotide sequence ID" value="NZ_FNIN01000003.1"/>
</dbReference>
<reference evidence="1 2" key="1">
    <citation type="submission" date="2016-10" db="EMBL/GenBank/DDBJ databases">
        <authorList>
            <person name="de Groot N.N."/>
        </authorList>
    </citation>
    <scope>NUCLEOTIDE SEQUENCE [LARGE SCALE GENOMIC DNA]</scope>
    <source>
        <strain evidence="1 2">DSM 15269</strain>
    </source>
</reference>
<organism evidence="1 2">
    <name type="scientific">Desulfonauticus submarinus</name>
    <dbReference type="NCBI Taxonomy" id="206665"/>
    <lineage>
        <taxon>Bacteria</taxon>
        <taxon>Pseudomonadati</taxon>
        <taxon>Thermodesulfobacteriota</taxon>
        <taxon>Desulfovibrionia</taxon>
        <taxon>Desulfovibrionales</taxon>
        <taxon>Desulfonauticaceae</taxon>
        <taxon>Desulfonauticus</taxon>
    </lineage>
</organism>
<dbReference type="AlphaFoldDB" id="A0A1H0CIB9"/>
<dbReference type="PANTHER" id="PTHR36454:SF1">
    <property type="entry name" value="DUF1015 DOMAIN-CONTAINING PROTEIN"/>
    <property type="match status" value="1"/>
</dbReference>
<keyword evidence="2" id="KW-1185">Reference proteome</keyword>